<dbReference type="InterPro" id="IPR004401">
    <property type="entry name" value="YbaB/EbfC"/>
</dbReference>
<evidence type="ECO:0000313" key="2">
    <source>
        <dbReference type="EMBL" id="TDP97540.1"/>
    </source>
</evidence>
<keyword evidence="2" id="KW-0238">DNA-binding</keyword>
<protein>
    <submittedName>
        <fullName evidence="2">YbaB/EbfC DNA-binding family protein</fullName>
    </submittedName>
</protein>
<dbReference type="RefSeq" id="WP_166659234.1">
    <property type="nucleotide sequence ID" value="NZ_SNXZ01000003.1"/>
</dbReference>
<accession>A0A4R6SC53</accession>
<dbReference type="AlphaFoldDB" id="A0A4R6SC53"/>
<evidence type="ECO:0000313" key="3">
    <source>
        <dbReference type="Proteomes" id="UP000295444"/>
    </source>
</evidence>
<sequence length="180" mass="19291">MNGMNGMVTAAADAERQLDDVVETAIRRAEAFTEARHRIDEVTVTHRSPDGAVSVTVRASGAVLDVTCSELVRTMPPHQVAATFQACVQAAQAGVARRMEGILRAAAPGDPLTDELVADAHKAFPPPQVPTVSTKDAGPQYLAIGDIEDHDPRPQQRRRPLRPGPVDDDPDDWSGRSVLS</sequence>
<dbReference type="EMBL" id="SNXZ01000003">
    <property type="protein sequence ID" value="TDP97540.1"/>
    <property type="molecule type" value="Genomic_DNA"/>
</dbReference>
<organism evidence="2 3">
    <name type="scientific">Labedaea rhizosphaerae</name>
    <dbReference type="NCBI Taxonomy" id="598644"/>
    <lineage>
        <taxon>Bacteria</taxon>
        <taxon>Bacillati</taxon>
        <taxon>Actinomycetota</taxon>
        <taxon>Actinomycetes</taxon>
        <taxon>Pseudonocardiales</taxon>
        <taxon>Pseudonocardiaceae</taxon>
        <taxon>Labedaea</taxon>
    </lineage>
</organism>
<evidence type="ECO:0000256" key="1">
    <source>
        <dbReference type="SAM" id="MobiDB-lite"/>
    </source>
</evidence>
<keyword evidence="3" id="KW-1185">Reference proteome</keyword>
<gene>
    <name evidence="2" type="ORF">EV186_103504</name>
</gene>
<dbReference type="GO" id="GO:0003677">
    <property type="term" value="F:DNA binding"/>
    <property type="evidence" value="ECO:0007669"/>
    <property type="project" value="UniProtKB-KW"/>
</dbReference>
<feature type="region of interest" description="Disordered" evidence="1">
    <location>
        <begin position="123"/>
        <end position="180"/>
    </location>
</feature>
<proteinExistence type="predicted"/>
<dbReference type="InterPro" id="IPR036894">
    <property type="entry name" value="YbaB-like_sf"/>
</dbReference>
<name>A0A4R6SC53_LABRH</name>
<dbReference type="Pfam" id="PF02575">
    <property type="entry name" value="YbaB_DNA_bd"/>
    <property type="match status" value="1"/>
</dbReference>
<comment type="caution">
    <text evidence="2">The sequence shown here is derived from an EMBL/GenBank/DDBJ whole genome shotgun (WGS) entry which is preliminary data.</text>
</comment>
<dbReference type="Proteomes" id="UP000295444">
    <property type="component" value="Unassembled WGS sequence"/>
</dbReference>
<reference evidence="2 3" key="1">
    <citation type="submission" date="2019-03" db="EMBL/GenBank/DDBJ databases">
        <title>Genomic Encyclopedia of Type Strains, Phase IV (KMG-IV): sequencing the most valuable type-strain genomes for metagenomic binning, comparative biology and taxonomic classification.</title>
        <authorList>
            <person name="Goeker M."/>
        </authorList>
    </citation>
    <scope>NUCLEOTIDE SEQUENCE [LARGE SCALE GENOMIC DNA]</scope>
    <source>
        <strain evidence="2 3">DSM 45361</strain>
    </source>
</reference>
<dbReference type="Gene3D" id="3.30.1310.10">
    <property type="entry name" value="Nucleoid-associated protein YbaB-like domain"/>
    <property type="match status" value="1"/>
</dbReference>